<organism evidence="2 3">
    <name type="scientific">Rotaria socialis</name>
    <dbReference type="NCBI Taxonomy" id="392032"/>
    <lineage>
        <taxon>Eukaryota</taxon>
        <taxon>Metazoa</taxon>
        <taxon>Spiralia</taxon>
        <taxon>Gnathifera</taxon>
        <taxon>Rotifera</taxon>
        <taxon>Eurotatoria</taxon>
        <taxon>Bdelloidea</taxon>
        <taxon>Philodinida</taxon>
        <taxon>Philodinidae</taxon>
        <taxon>Rotaria</taxon>
    </lineage>
</organism>
<comment type="caution">
    <text evidence="2">The sequence shown here is derived from an EMBL/GenBank/DDBJ whole genome shotgun (WGS) entry which is preliminary data.</text>
</comment>
<feature type="non-terminal residue" evidence="2">
    <location>
        <position position="106"/>
    </location>
</feature>
<dbReference type="InterPro" id="IPR011709">
    <property type="entry name" value="DEAD-box_helicase_OB_fold"/>
</dbReference>
<reference evidence="2" key="1">
    <citation type="submission" date="2021-02" db="EMBL/GenBank/DDBJ databases">
        <authorList>
            <person name="Nowell W R."/>
        </authorList>
    </citation>
    <scope>NUCLEOTIDE SEQUENCE</scope>
</reference>
<evidence type="ECO:0000313" key="2">
    <source>
        <dbReference type="EMBL" id="CAF5028525.1"/>
    </source>
</evidence>
<accession>A0A822BSB5</accession>
<dbReference type="EMBL" id="CAJOBR010041997">
    <property type="protein sequence ID" value="CAF5028525.1"/>
    <property type="molecule type" value="Genomic_DNA"/>
</dbReference>
<sequence length="106" mass="12084">TLLLEEPVFIHPSSVLANDSPIFVCYQELHETSRIFIKDICAIQMDWIVQLNPHLCSFGPIEEEPSPRYDETQDKLLCHRKATIGQRVSWSLGAPVETIFSNNTVD</sequence>
<gene>
    <name evidence="2" type="ORF">QYT958_LOCUS40495</name>
</gene>
<protein>
    <recommendedName>
        <fullName evidence="1">DEAD-box helicase OB fold domain-containing protein</fullName>
    </recommendedName>
</protein>
<name>A0A822BSB5_9BILA</name>
<dbReference type="Pfam" id="PF07717">
    <property type="entry name" value="OB_NTP_bind"/>
    <property type="match status" value="1"/>
</dbReference>
<proteinExistence type="predicted"/>
<feature type="non-terminal residue" evidence="2">
    <location>
        <position position="1"/>
    </location>
</feature>
<dbReference type="AlphaFoldDB" id="A0A822BSB5"/>
<feature type="domain" description="DEAD-box helicase OB fold" evidence="1">
    <location>
        <begin position="4"/>
        <end position="54"/>
    </location>
</feature>
<dbReference type="Proteomes" id="UP000663848">
    <property type="component" value="Unassembled WGS sequence"/>
</dbReference>
<evidence type="ECO:0000259" key="1">
    <source>
        <dbReference type="Pfam" id="PF07717"/>
    </source>
</evidence>
<evidence type="ECO:0000313" key="3">
    <source>
        <dbReference type="Proteomes" id="UP000663848"/>
    </source>
</evidence>